<dbReference type="EMBL" id="CP012752">
    <property type="protein sequence ID" value="ALG11911.1"/>
    <property type="molecule type" value="Genomic_DNA"/>
</dbReference>
<protein>
    <submittedName>
        <fullName evidence="3">Monooxygenase</fullName>
    </submittedName>
</protein>
<dbReference type="OrthoDB" id="9780518at2"/>
<dbReference type="PANTHER" id="PTHR30137:SF6">
    <property type="entry name" value="LUCIFERASE-LIKE MONOOXYGENASE"/>
    <property type="match status" value="1"/>
</dbReference>
<dbReference type="GO" id="GO:0005829">
    <property type="term" value="C:cytosol"/>
    <property type="evidence" value="ECO:0007669"/>
    <property type="project" value="TreeGrafter"/>
</dbReference>
<dbReference type="RefSeq" id="WP_054293807.1">
    <property type="nucleotide sequence ID" value="NZ_CP012752.1"/>
</dbReference>
<dbReference type="GO" id="GO:0004497">
    <property type="term" value="F:monooxygenase activity"/>
    <property type="evidence" value="ECO:0007669"/>
    <property type="project" value="UniProtKB-KW"/>
</dbReference>
<dbReference type="PANTHER" id="PTHR30137">
    <property type="entry name" value="LUCIFERASE-LIKE MONOOXYGENASE"/>
    <property type="match status" value="1"/>
</dbReference>
<sequence length="342" mass="36711">MSRLHQAEVRLSVLDTSPIVAGATPRQALHNTVDLAMLADSLGYHRYWVPEHHSMRGVASSSPAVLIGHIADATRHLRVGAGGVLLPNHAPIVVAEQFGTLVAFHPGRIDLGIGRAPGGSKHAVEHVRPERERTAKPLRAQLEELLGYLDPREEDSVKAIPVVGGNVPALWLLGQSPTSAQLAGELGMSYAYAHHLRPDGVADTVRAYREHFRPSAGAAEPTVLVSASVIAADDDEHAGWLAGSTRLKVLSRTLGTRIRLPSPEDAAAYPYTGDDRAEIARHSGRVLVGGPETVAKHLQKVLDDTGADELMVTTPVYDHAERRRSYELLASIADGLRPGSRT</sequence>
<dbReference type="InterPro" id="IPR019949">
    <property type="entry name" value="CmoO-like"/>
</dbReference>
<keyword evidence="3" id="KW-0503">Monooxygenase</keyword>
<dbReference type="GO" id="GO:0016705">
    <property type="term" value="F:oxidoreductase activity, acting on paired donors, with incorporation or reduction of molecular oxygen"/>
    <property type="evidence" value="ECO:0007669"/>
    <property type="project" value="InterPro"/>
</dbReference>
<accession>A0A0N7F4N3</accession>
<organism evidence="3 4">
    <name type="scientific">Kibdelosporangium phytohabitans</name>
    <dbReference type="NCBI Taxonomy" id="860235"/>
    <lineage>
        <taxon>Bacteria</taxon>
        <taxon>Bacillati</taxon>
        <taxon>Actinomycetota</taxon>
        <taxon>Actinomycetes</taxon>
        <taxon>Pseudonocardiales</taxon>
        <taxon>Pseudonocardiaceae</taxon>
        <taxon>Kibdelosporangium</taxon>
    </lineage>
</organism>
<evidence type="ECO:0000313" key="4">
    <source>
        <dbReference type="Proteomes" id="UP000063699"/>
    </source>
</evidence>
<dbReference type="InterPro" id="IPR036661">
    <property type="entry name" value="Luciferase-like_sf"/>
</dbReference>
<dbReference type="InterPro" id="IPR011251">
    <property type="entry name" value="Luciferase-like_dom"/>
</dbReference>
<gene>
    <name evidence="3" type="ORF">AOZ06_38115</name>
</gene>
<evidence type="ECO:0000256" key="1">
    <source>
        <dbReference type="ARBA" id="ARBA00007789"/>
    </source>
</evidence>
<dbReference type="STRING" id="860235.AOZ06_38115"/>
<name>A0A0N7F4N3_9PSEU</name>
<evidence type="ECO:0000259" key="2">
    <source>
        <dbReference type="Pfam" id="PF00296"/>
    </source>
</evidence>
<dbReference type="NCBIfam" id="TIGR03558">
    <property type="entry name" value="oxido_grp_1"/>
    <property type="match status" value="1"/>
</dbReference>
<keyword evidence="3" id="KW-0560">Oxidoreductase</keyword>
<reference evidence="3 4" key="1">
    <citation type="submission" date="2015-07" db="EMBL/GenBank/DDBJ databases">
        <title>Genome sequencing of Kibdelosporangium phytohabitans.</title>
        <authorList>
            <person name="Qin S."/>
            <person name="Xing K."/>
        </authorList>
    </citation>
    <scope>NUCLEOTIDE SEQUENCE [LARGE SCALE GENOMIC DNA]</scope>
    <source>
        <strain evidence="3 4">KLBMP1111</strain>
    </source>
</reference>
<evidence type="ECO:0000313" key="3">
    <source>
        <dbReference type="EMBL" id="ALG11911.1"/>
    </source>
</evidence>
<dbReference type="CDD" id="cd00347">
    <property type="entry name" value="Flavin_utilizing_monoxygenases"/>
    <property type="match status" value="1"/>
</dbReference>
<dbReference type="SUPFAM" id="SSF51679">
    <property type="entry name" value="Bacterial luciferase-like"/>
    <property type="match status" value="1"/>
</dbReference>
<keyword evidence="4" id="KW-1185">Reference proteome</keyword>
<dbReference type="InterPro" id="IPR050766">
    <property type="entry name" value="Bact_Lucif_Oxidored"/>
</dbReference>
<feature type="domain" description="Luciferase-like" evidence="2">
    <location>
        <begin position="22"/>
        <end position="308"/>
    </location>
</feature>
<proteinExistence type="predicted"/>
<dbReference type="Proteomes" id="UP000063699">
    <property type="component" value="Chromosome"/>
</dbReference>
<dbReference type="Pfam" id="PF00296">
    <property type="entry name" value="Bac_luciferase"/>
    <property type="match status" value="1"/>
</dbReference>
<dbReference type="FunFam" id="3.20.20.30:FF:000002">
    <property type="entry name" value="LLM class flavin-dependent oxidoreductase"/>
    <property type="match status" value="1"/>
</dbReference>
<comment type="similarity">
    <text evidence="1">To bacterial alkanal monooxygenase alpha and beta chains.</text>
</comment>
<dbReference type="KEGG" id="kphy:AOZ06_38115"/>
<dbReference type="Gene3D" id="3.20.20.30">
    <property type="entry name" value="Luciferase-like domain"/>
    <property type="match status" value="1"/>
</dbReference>
<dbReference type="AlphaFoldDB" id="A0A0N7F4N3"/>